<feature type="compositionally biased region" description="Basic and acidic residues" evidence="1">
    <location>
        <begin position="27"/>
        <end position="45"/>
    </location>
</feature>
<feature type="region of interest" description="Disordered" evidence="1">
    <location>
        <begin position="129"/>
        <end position="180"/>
    </location>
</feature>
<protein>
    <submittedName>
        <fullName evidence="2">Uncharacterized protein</fullName>
    </submittedName>
</protein>
<name>A0A9P6CNW6_9AGAR</name>
<gene>
    <name evidence="2" type="ORF">BDZ94DRAFT_1249550</name>
</gene>
<dbReference type="Proteomes" id="UP000807353">
    <property type="component" value="Unassembled WGS sequence"/>
</dbReference>
<reference evidence="2" key="1">
    <citation type="submission" date="2020-11" db="EMBL/GenBank/DDBJ databases">
        <authorList>
            <consortium name="DOE Joint Genome Institute"/>
            <person name="Ahrendt S."/>
            <person name="Riley R."/>
            <person name="Andreopoulos W."/>
            <person name="Labutti K."/>
            <person name="Pangilinan J."/>
            <person name="Ruiz-Duenas F.J."/>
            <person name="Barrasa J.M."/>
            <person name="Sanchez-Garcia M."/>
            <person name="Camarero S."/>
            <person name="Miyauchi S."/>
            <person name="Serrano A."/>
            <person name="Linde D."/>
            <person name="Babiker R."/>
            <person name="Drula E."/>
            <person name="Ayuso-Fernandez I."/>
            <person name="Pacheco R."/>
            <person name="Padilla G."/>
            <person name="Ferreira P."/>
            <person name="Barriuso J."/>
            <person name="Kellner H."/>
            <person name="Castanera R."/>
            <person name="Alfaro M."/>
            <person name="Ramirez L."/>
            <person name="Pisabarro A.G."/>
            <person name="Kuo A."/>
            <person name="Tritt A."/>
            <person name="Lipzen A."/>
            <person name="He G."/>
            <person name="Yan M."/>
            <person name="Ng V."/>
            <person name="Cullen D."/>
            <person name="Martin F."/>
            <person name="Rosso M.-N."/>
            <person name="Henrissat B."/>
            <person name="Hibbett D."/>
            <person name="Martinez A.T."/>
            <person name="Grigoriev I.V."/>
        </authorList>
    </citation>
    <scope>NUCLEOTIDE SEQUENCE</scope>
    <source>
        <strain evidence="2">CBS 247.69</strain>
    </source>
</reference>
<evidence type="ECO:0000313" key="3">
    <source>
        <dbReference type="Proteomes" id="UP000807353"/>
    </source>
</evidence>
<dbReference type="EMBL" id="MU150238">
    <property type="protein sequence ID" value="KAF9467078.1"/>
    <property type="molecule type" value="Genomic_DNA"/>
</dbReference>
<accession>A0A9P6CNW6</accession>
<comment type="caution">
    <text evidence="2">The sequence shown here is derived from an EMBL/GenBank/DDBJ whole genome shotgun (WGS) entry which is preliminary data.</text>
</comment>
<proteinExistence type="predicted"/>
<keyword evidence="3" id="KW-1185">Reference proteome</keyword>
<dbReference type="AlphaFoldDB" id="A0A9P6CNW6"/>
<evidence type="ECO:0000256" key="1">
    <source>
        <dbReference type="SAM" id="MobiDB-lite"/>
    </source>
</evidence>
<evidence type="ECO:0000313" key="2">
    <source>
        <dbReference type="EMBL" id="KAF9467078.1"/>
    </source>
</evidence>
<sequence length="180" mass="20765">MDYKKYEEYHNIMKYMGTGYSKRQRDLITQREETRGLKDTSEQSRKRAKGTLKKFQQIAKSRNHIPPSRIAQILLLEDAFRVPPTGIPVMKAISPPIPVTNKEVRTEVNGEGQTPLKQENLDFDFPLPLDMVPTTSTRREVRKRRREESEYFVAPSRPQKRTNVRGVDGGDNMASSSRLS</sequence>
<feature type="region of interest" description="Disordered" evidence="1">
    <location>
        <begin position="27"/>
        <end position="55"/>
    </location>
</feature>
<organism evidence="2 3">
    <name type="scientific">Collybia nuda</name>
    <dbReference type="NCBI Taxonomy" id="64659"/>
    <lineage>
        <taxon>Eukaryota</taxon>
        <taxon>Fungi</taxon>
        <taxon>Dikarya</taxon>
        <taxon>Basidiomycota</taxon>
        <taxon>Agaricomycotina</taxon>
        <taxon>Agaricomycetes</taxon>
        <taxon>Agaricomycetidae</taxon>
        <taxon>Agaricales</taxon>
        <taxon>Tricholomatineae</taxon>
        <taxon>Clitocybaceae</taxon>
        <taxon>Collybia</taxon>
    </lineage>
</organism>